<feature type="chain" id="PRO_5001969307" description="DUF5916 domain-containing protein" evidence="1">
    <location>
        <begin position="20"/>
        <end position="756"/>
    </location>
</feature>
<dbReference type="EMBL" id="AVPU01000012">
    <property type="protein sequence ID" value="KGM54498.1"/>
    <property type="molecule type" value="Genomic_DNA"/>
</dbReference>
<dbReference type="AlphaFoldDB" id="A0A0A0EWP5"/>
<dbReference type="Proteomes" id="UP000029998">
    <property type="component" value="Unassembled WGS sequence"/>
</dbReference>
<dbReference type="InterPro" id="IPR045670">
    <property type="entry name" value="DUF5916"/>
</dbReference>
<dbReference type="RefSeq" id="WP_036136871.1">
    <property type="nucleotide sequence ID" value="NZ_AVPU01000012.1"/>
</dbReference>
<keyword evidence="1" id="KW-0732">Signal</keyword>
<dbReference type="Pfam" id="PF19313">
    <property type="entry name" value="DUF5916"/>
    <property type="match status" value="2"/>
</dbReference>
<name>A0A0A0EWP5_9GAMM</name>
<feature type="domain" description="DUF5916" evidence="2">
    <location>
        <begin position="217"/>
        <end position="315"/>
    </location>
</feature>
<evidence type="ECO:0000259" key="2">
    <source>
        <dbReference type="Pfam" id="PF19313"/>
    </source>
</evidence>
<dbReference type="Gene3D" id="2.60.40.1190">
    <property type="match status" value="1"/>
</dbReference>
<feature type="signal peptide" evidence="1">
    <location>
        <begin position="1"/>
        <end position="19"/>
    </location>
</feature>
<comment type="caution">
    <text evidence="3">The sequence shown here is derived from an EMBL/GenBank/DDBJ whole genome shotgun (WGS) entry which is preliminary data.</text>
</comment>
<keyword evidence="4" id="KW-1185">Reference proteome</keyword>
<organism evidence="3 4">
    <name type="scientific">Lysobacter daejeonensis GH1-9</name>
    <dbReference type="NCBI Taxonomy" id="1385517"/>
    <lineage>
        <taxon>Bacteria</taxon>
        <taxon>Pseudomonadati</taxon>
        <taxon>Pseudomonadota</taxon>
        <taxon>Gammaproteobacteria</taxon>
        <taxon>Lysobacterales</taxon>
        <taxon>Lysobacteraceae</taxon>
        <taxon>Aerolutibacter</taxon>
    </lineage>
</organism>
<reference evidence="3 4" key="1">
    <citation type="submission" date="2013-08" db="EMBL/GenBank/DDBJ databases">
        <title>Genome sequencing of Lysobacter.</title>
        <authorList>
            <person name="Zhang S."/>
            <person name="Wang G."/>
        </authorList>
    </citation>
    <scope>NUCLEOTIDE SEQUENCE [LARGE SCALE GENOMIC DNA]</scope>
    <source>
        <strain evidence="3 4">GH1-9</strain>
    </source>
</reference>
<dbReference type="SUPFAM" id="SSF49344">
    <property type="entry name" value="CBD9-like"/>
    <property type="match status" value="1"/>
</dbReference>
<accession>A0A0A0EWP5</accession>
<protein>
    <recommendedName>
        <fullName evidence="2">DUF5916 domain-containing protein</fullName>
    </recommendedName>
</protein>
<sequence>MRSILALAILSALTLPAHALEIDGRIDPDEWADARHVSEFRLTQPLSWGPAPQPTEAWVKSTPEGLAIAFRNLQSADVPRTRHRTRRDEDAPMDRVNVVVDFDGDGRTGYNFMVTLADGIADEIVTNESNFRDDWDGNWKHAVSEDEAGWYVEMLIPWYIAPMRKADGDTRTIGLYLDRVIGTTGERVASVNANWTRPRYLSDFEKVEVAAHTQSLLAVTPYVVGVHDQVGGHQHFDAGADIFWKPNGQTQLTATINPDFGQVESDDLVVNFGAEETFFSDKRPFFTENQGVFDFGLLLDNSQLIYTRRVGGQADDGRGPAEIAAAVKLNGSLGATNYGVMMAEEKGDAGRSFSALRLQRELGAHSLGLMATHVDRPWLQREANVVGVDHRWKAGDKVTVMASVVGSDIRDDNTVDVDGVPTRVADDSHDTGATLLVNYEMNPRWRHQWLALHFGGAFEINDFGYLSRNDLNYGHWQVSRRFTDLPAASAYSAVDLRLRAIGIDNDDGLRLQRQFRAIAQSQRRDGGEEFAQLNVNSASYDDLLTRGGHALYRPPNASLNWERFRPRKGDWSWKAEGWLGGGGLSGNRQLEVDLYFEPTYYVSDALNVFAGVSAELTPDWLVWRYDNIVGRYDETALSLSAGLNWAMGERQELRVKLQAIGLDAELKEAVEVLPDGRARTVVPTGEPVTDFSLRNLGFQVRYRYELAPLSHLYVVYGRGGYMFDEFSTGAGEQWRDSFSLRDSEQLLVKLAYRFEL</sequence>
<dbReference type="eggNOG" id="COG2091">
    <property type="taxonomic scope" value="Bacteria"/>
</dbReference>
<dbReference type="STRING" id="1385517.N800_00815"/>
<proteinExistence type="predicted"/>
<evidence type="ECO:0000256" key="1">
    <source>
        <dbReference type="SAM" id="SignalP"/>
    </source>
</evidence>
<evidence type="ECO:0000313" key="4">
    <source>
        <dbReference type="Proteomes" id="UP000029998"/>
    </source>
</evidence>
<evidence type="ECO:0000313" key="3">
    <source>
        <dbReference type="EMBL" id="KGM54498.1"/>
    </source>
</evidence>
<gene>
    <name evidence="3" type="ORF">N800_00815</name>
</gene>
<feature type="domain" description="DUF5916" evidence="2">
    <location>
        <begin position="366"/>
        <end position="724"/>
    </location>
</feature>
<dbReference type="OrthoDB" id="9786766at2"/>